<reference evidence="2" key="1">
    <citation type="journal article" date="2008" name="Nat. Genet.">
        <title>The Pristionchus pacificus genome provides a unique perspective on nematode lifestyle and parasitism.</title>
        <authorList>
            <person name="Dieterich C."/>
            <person name="Clifton S.W."/>
            <person name="Schuster L.N."/>
            <person name="Chinwalla A."/>
            <person name="Delehaunty K."/>
            <person name="Dinkelacker I."/>
            <person name="Fulton L."/>
            <person name="Fulton R."/>
            <person name="Godfrey J."/>
            <person name="Minx P."/>
            <person name="Mitreva M."/>
            <person name="Roeseler W."/>
            <person name="Tian H."/>
            <person name="Witte H."/>
            <person name="Yang S.P."/>
            <person name="Wilson R.K."/>
            <person name="Sommer R.J."/>
        </authorList>
    </citation>
    <scope>NUCLEOTIDE SEQUENCE [LARGE SCALE GENOMIC DNA]</scope>
    <source>
        <strain evidence="2">PS312</strain>
    </source>
</reference>
<accession>A0A2A6B3U4</accession>
<evidence type="ECO:0000313" key="1">
    <source>
        <dbReference type="EnsemblMetazoa" id="PPA39545.1"/>
    </source>
</evidence>
<keyword evidence="2" id="KW-1185">Reference proteome</keyword>
<dbReference type="Proteomes" id="UP000005239">
    <property type="component" value="Unassembled WGS sequence"/>
</dbReference>
<dbReference type="AlphaFoldDB" id="A0A2A6B3U4"/>
<sequence>MLGISAALAVYVEPKKHLLPLGFVFIVLTWTILTIRFVNLLNGVAEGQGVPALNATDDEFGSLLDDIINATWFLGNATAS</sequence>
<organism evidence="1 2">
    <name type="scientific">Pristionchus pacificus</name>
    <name type="common">Parasitic nematode worm</name>
    <dbReference type="NCBI Taxonomy" id="54126"/>
    <lineage>
        <taxon>Eukaryota</taxon>
        <taxon>Metazoa</taxon>
        <taxon>Ecdysozoa</taxon>
        <taxon>Nematoda</taxon>
        <taxon>Chromadorea</taxon>
        <taxon>Rhabditida</taxon>
        <taxon>Rhabditina</taxon>
        <taxon>Diplogasteromorpha</taxon>
        <taxon>Diplogasteroidea</taxon>
        <taxon>Neodiplogasteridae</taxon>
        <taxon>Pristionchus</taxon>
    </lineage>
</organism>
<evidence type="ECO:0000313" key="2">
    <source>
        <dbReference type="Proteomes" id="UP000005239"/>
    </source>
</evidence>
<accession>A0A8R1Z2T3</accession>
<proteinExistence type="predicted"/>
<protein>
    <submittedName>
        <fullName evidence="1">Uncharacterized protein</fullName>
    </submittedName>
</protein>
<reference evidence="1" key="2">
    <citation type="submission" date="2022-06" db="UniProtKB">
        <authorList>
            <consortium name="EnsemblMetazoa"/>
        </authorList>
    </citation>
    <scope>IDENTIFICATION</scope>
    <source>
        <strain evidence="1">PS312</strain>
    </source>
</reference>
<gene>
    <name evidence="1" type="primary">WBGene00277914</name>
</gene>
<name>A0A2A6B3U4_PRIPA</name>
<dbReference type="EnsemblMetazoa" id="PPA39545.1">
    <property type="protein sequence ID" value="PPA39545.1"/>
    <property type="gene ID" value="WBGene00277914"/>
</dbReference>